<evidence type="ECO:0008006" key="18">
    <source>
        <dbReference type="Google" id="ProtNLM"/>
    </source>
</evidence>
<keyword evidence="11" id="KW-0998">Cell outer membrane</keyword>
<dbReference type="SUPFAM" id="SSF56935">
    <property type="entry name" value="Porins"/>
    <property type="match status" value="1"/>
</dbReference>
<gene>
    <name evidence="16" type="ORF">HMF8227_02553</name>
</gene>
<evidence type="ECO:0000256" key="6">
    <source>
        <dbReference type="ARBA" id="ARBA00022729"/>
    </source>
</evidence>
<dbReference type="Pfam" id="PF00593">
    <property type="entry name" value="TonB_dep_Rec_b-barrel"/>
    <property type="match status" value="1"/>
</dbReference>
<evidence type="ECO:0000256" key="5">
    <source>
        <dbReference type="ARBA" id="ARBA00022692"/>
    </source>
</evidence>
<dbReference type="InterPro" id="IPR000531">
    <property type="entry name" value="Beta-barrel_TonB"/>
</dbReference>
<evidence type="ECO:0000256" key="12">
    <source>
        <dbReference type="RuleBase" id="RU003357"/>
    </source>
</evidence>
<dbReference type="InterPro" id="IPR012910">
    <property type="entry name" value="Plug_dom"/>
</dbReference>
<dbReference type="KEGG" id="salh:HMF8227_02553"/>
<dbReference type="InterPro" id="IPR039426">
    <property type="entry name" value="TonB-dep_rcpt-like"/>
</dbReference>
<keyword evidence="4" id="KW-0410">Iron transport</keyword>
<dbReference type="Pfam" id="PF07715">
    <property type="entry name" value="Plug"/>
    <property type="match status" value="1"/>
</dbReference>
<protein>
    <recommendedName>
        <fullName evidence="18">TonB-dependent receptor</fullName>
    </recommendedName>
</protein>
<sequence>MKYPCLTVLPLVLSGFAFAQQQEHDDLEVVEVTGSAIEQQFFSPKDALIDGPFGPNQTLSDIARSVTPLSQAMMDNFNIDDLHDVVNLVPNTFAASGFGNPSLPTIRGQLGEVFQNGLRRQGGNNGFGIPLSFNAIEQMDVVKGAPPVILGTTQRNGGFVNLHNKTASLKQGHTQLQGGAGSYNHYRGQVDTNWLIDQGHQALRTSVEVIDNGSFYDFAHFNSEDLYLTYAWQPEDGLRWDLSLEYYDVDYTDNAGLNRPTQDLIDHGLYVTGQGVQPNGSAVPGAFAIVSPTGEVNIPRSRVLTHPGDQNRMDTWLLHSTLDWTINDTHRLINRSYVQHLDRYEVAQNSFVEIIDGARTLENRTEIHSQWSDGQSTSWGLNLRYNRVRGFSQFTTEADLPIDLTGPVSNREIPLTDAQKARLVELEPGVFVSPGAQYDLNGDGNGDFNLSDTTDSIGWQTGLFAQHISRWTEKWHTTLGLRADYYDVTAQDALPPAGVTERARDSLGAWLYSWSVSTRYHLSQDWVAYAAYDYSEATSNSMAGGTVLGAGNKISPLNFATENKLAEMGIKYTPQQSPWYAALAVFDQTRSLRNRDGSNSGVTTKGFEVELFYQTDSLWANMGYSYLDAEFDNSAAFQDSRQVHDAFDNSRPDIIQGTGVGAPNFAAFPPSDQQLHGLPEQMVTAGMGYWLTPHWNLSANARYTKSYPLDYLQTVMIRDQIQLDLNTHYELSDRLSLKLAVLNATDEDNWQPVFEGGYFGSTLVMPQLPRRAELTLTYQL</sequence>
<evidence type="ECO:0000256" key="13">
    <source>
        <dbReference type="SAM" id="SignalP"/>
    </source>
</evidence>
<name>A0A2S2E5S3_9ALTE</name>
<proteinExistence type="inferred from homology"/>
<evidence type="ECO:0000256" key="7">
    <source>
        <dbReference type="ARBA" id="ARBA00023004"/>
    </source>
</evidence>
<keyword evidence="3" id="KW-1134">Transmembrane beta strand</keyword>
<evidence type="ECO:0000256" key="3">
    <source>
        <dbReference type="ARBA" id="ARBA00022452"/>
    </source>
</evidence>
<evidence type="ECO:0000256" key="4">
    <source>
        <dbReference type="ARBA" id="ARBA00022496"/>
    </source>
</evidence>
<dbReference type="AlphaFoldDB" id="A0A2S2E5S3"/>
<evidence type="ECO:0000313" key="17">
    <source>
        <dbReference type="Proteomes" id="UP000245728"/>
    </source>
</evidence>
<keyword evidence="8" id="KW-0406">Ion transport</keyword>
<evidence type="ECO:0000259" key="15">
    <source>
        <dbReference type="Pfam" id="PF07715"/>
    </source>
</evidence>
<feature type="chain" id="PRO_5015565928" description="TonB-dependent receptor" evidence="13">
    <location>
        <begin position="20"/>
        <end position="780"/>
    </location>
</feature>
<keyword evidence="2" id="KW-0813">Transport</keyword>
<dbReference type="GO" id="GO:0015344">
    <property type="term" value="F:siderophore uptake transmembrane transporter activity"/>
    <property type="evidence" value="ECO:0007669"/>
    <property type="project" value="TreeGrafter"/>
</dbReference>
<evidence type="ECO:0000256" key="8">
    <source>
        <dbReference type="ARBA" id="ARBA00023065"/>
    </source>
</evidence>
<evidence type="ECO:0000313" key="16">
    <source>
        <dbReference type="EMBL" id="AWL13005.1"/>
    </source>
</evidence>
<organism evidence="16 17">
    <name type="scientific">Saliniradius amylolyticus</name>
    <dbReference type="NCBI Taxonomy" id="2183582"/>
    <lineage>
        <taxon>Bacteria</taxon>
        <taxon>Pseudomonadati</taxon>
        <taxon>Pseudomonadota</taxon>
        <taxon>Gammaproteobacteria</taxon>
        <taxon>Alteromonadales</taxon>
        <taxon>Alteromonadaceae</taxon>
        <taxon>Saliniradius</taxon>
    </lineage>
</organism>
<keyword evidence="9 12" id="KW-0798">TonB box</keyword>
<dbReference type="Proteomes" id="UP000245728">
    <property type="component" value="Chromosome"/>
</dbReference>
<evidence type="ECO:0000256" key="1">
    <source>
        <dbReference type="ARBA" id="ARBA00004571"/>
    </source>
</evidence>
<reference evidence="16 17" key="1">
    <citation type="submission" date="2018-05" db="EMBL/GenBank/DDBJ databases">
        <title>Salinimonas sp. HMF8227 Genome sequencing and assembly.</title>
        <authorList>
            <person name="Kang H."/>
            <person name="Kang J."/>
            <person name="Cha I."/>
            <person name="Kim H."/>
            <person name="Joh K."/>
        </authorList>
    </citation>
    <scope>NUCLEOTIDE SEQUENCE [LARGE SCALE GENOMIC DNA]</scope>
    <source>
        <strain evidence="16 17">HMF8227</strain>
    </source>
</reference>
<feature type="domain" description="TonB-dependent receptor plug" evidence="15">
    <location>
        <begin position="59"/>
        <end position="156"/>
    </location>
</feature>
<dbReference type="InterPro" id="IPR036942">
    <property type="entry name" value="Beta-barrel_TonB_sf"/>
</dbReference>
<feature type="domain" description="TonB-dependent receptor-like beta-barrel" evidence="14">
    <location>
        <begin position="251"/>
        <end position="743"/>
    </location>
</feature>
<keyword evidence="17" id="KW-1185">Reference proteome</keyword>
<dbReference type="EMBL" id="CP029347">
    <property type="protein sequence ID" value="AWL13005.1"/>
    <property type="molecule type" value="Genomic_DNA"/>
</dbReference>
<dbReference type="GO" id="GO:0009279">
    <property type="term" value="C:cell outer membrane"/>
    <property type="evidence" value="ECO:0007669"/>
    <property type="project" value="UniProtKB-SubCell"/>
</dbReference>
<comment type="similarity">
    <text evidence="12">Belongs to the TonB-dependent receptor family.</text>
</comment>
<keyword evidence="10 12" id="KW-0472">Membrane</keyword>
<dbReference type="OrthoDB" id="127311at2"/>
<evidence type="ECO:0000256" key="2">
    <source>
        <dbReference type="ARBA" id="ARBA00022448"/>
    </source>
</evidence>
<accession>A0A2S2E5S3</accession>
<evidence type="ECO:0000256" key="10">
    <source>
        <dbReference type="ARBA" id="ARBA00023136"/>
    </source>
</evidence>
<dbReference type="RefSeq" id="WP_109340528.1">
    <property type="nucleotide sequence ID" value="NZ_CP029347.1"/>
</dbReference>
<dbReference type="InterPro" id="IPR037066">
    <property type="entry name" value="Plug_dom_sf"/>
</dbReference>
<comment type="subcellular location">
    <subcellularLocation>
        <location evidence="1">Cell outer membrane</location>
        <topology evidence="1">Multi-pass membrane protein</topology>
    </subcellularLocation>
</comment>
<keyword evidence="7" id="KW-0408">Iron</keyword>
<dbReference type="PANTHER" id="PTHR32552:SF68">
    <property type="entry name" value="FERRICHROME OUTER MEMBRANE TRANSPORTER_PHAGE RECEPTOR"/>
    <property type="match status" value="1"/>
</dbReference>
<keyword evidence="6 13" id="KW-0732">Signal</keyword>
<evidence type="ECO:0000256" key="9">
    <source>
        <dbReference type="ARBA" id="ARBA00023077"/>
    </source>
</evidence>
<evidence type="ECO:0000256" key="11">
    <source>
        <dbReference type="ARBA" id="ARBA00023237"/>
    </source>
</evidence>
<dbReference type="Gene3D" id="2.170.130.10">
    <property type="entry name" value="TonB-dependent receptor, plug domain"/>
    <property type="match status" value="1"/>
</dbReference>
<dbReference type="Gene3D" id="2.40.170.20">
    <property type="entry name" value="TonB-dependent receptor, beta-barrel domain"/>
    <property type="match status" value="1"/>
</dbReference>
<evidence type="ECO:0000259" key="14">
    <source>
        <dbReference type="Pfam" id="PF00593"/>
    </source>
</evidence>
<dbReference type="PANTHER" id="PTHR32552">
    <property type="entry name" value="FERRICHROME IRON RECEPTOR-RELATED"/>
    <property type="match status" value="1"/>
</dbReference>
<feature type="signal peptide" evidence="13">
    <location>
        <begin position="1"/>
        <end position="19"/>
    </location>
</feature>
<keyword evidence="5" id="KW-0812">Transmembrane</keyword>